<gene>
    <name evidence="1" type="ORF">LCGC14_1266930</name>
</gene>
<reference evidence="1" key="1">
    <citation type="journal article" date="2015" name="Nature">
        <title>Complex archaea that bridge the gap between prokaryotes and eukaryotes.</title>
        <authorList>
            <person name="Spang A."/>
            <person name="Saw J.H."/>
            <person name="Jorgensen S.L."/>
            <person name="Zaremba-Niedzwiedzka K."/>
            <person name="Martijn J."/>
            <person name="Lind A.E."/>
            <person name="van Eijk R."/>
            <person name="Schleper C."/>
            <person name="Guy L."/>
            <person name="Ettema T.J."/>
        </authorList>
    </citation>
    <scope>NUCLEOTIDE SEQUENCE</scope>
</reference>
<dbReference type="AlphaFoldDB" id="A0A0F9NFV0"/>
<name>A0A0F9NFV0_9ZZZZ</name>
<dbReference type="EMBL" id="LAZR01007075">
    <property type="protein sequence ID" value="KKM87630.1"/>
    <property type="molecule type" value="Genomic_DNA"/>
</dbReference>
<evidence type="ECO:0000313" key="1">
    <source>
        <dbReference type="EMBL" id="KKM87630.1"/>
    </source>
</evidence>
<sequence>MMMRRRELVIALEKEGIQCCFKDPLWRLRLLFRTLPIKTQEKYITIQQPPEEQKK</sequence>
<proteinExistence type="predicted"/>
<comment type="caution">
    <text evidence="1">The sequence shown here is derived from an EMBL/GenBank/DDBJ whole genome shotgun (WGS) entry which is preliminary data.</text>
</comment>
<accession>A0A0F9NFV0</accession>
<organism evidence="1">
    <name type="scientific">marine sediment metagenome</name>
    <dbReference type="NCBI Taxonomy" id="412755"/>
    <lineage>
        <taxon>unclassified sequences</taxon>
        <taxon>metagenomes</taxon>
        <taxon>ecological metagenomes</taxon>
    </lineage>
</organism>
<protein>
    <submittedName>
        <fullName evidence="1">Uncharacterized protein</fullName>
    </submittedName>
</protein>